<name>A0ABT5NE73_9PSED</name>
<accession>A0ABT5NE73</accession>
<evidence type="ECO:0000313" key="3">
    <source>
        <dbReference type="Proteomes" id="UP001148189"/>
    </source>
</evidence>
<dbReference type="EMBL" id="JAMDHD010000027">
    <property type="protein sequence ID" value="MDD0986601.1"/>
    <property type="molecule type" value="Genomic_DNA"/>
</dbReference>
<evidence type="ECO:0000313" key="2">
    <source>
        <dbReference type="EMBL" id="MDD0986601.1"/>
    </source>
</evidence>
<protein>
    <submittedName>
        <fullName evidence="2">Phage virion morphogenesis protein</fullName>
    </submittedName>
</protein>
<sequence length="152" mass="17247">MANDLEALETWAATLLERLEPGARNQLARSIGQELRRSQQKRVAAQQNPDGSKFAPRKQRNLRGKQGHIRRKLEMFKKLKNATYLKARGDSNAISVGFTGRIARIARVHQYGLKDRAERGAPDVQYEQREVLGFTEADLDVIRDSLLAHLTL</sequence>
<reference evidence="2" key="1">
    <citation type="submission" date="2022-05" db="EMBL/GenBank/DDBJ databases">
        <title>Novel Pseudomonas spp. Isolated from a Rainbow Trout Aquaculture Facility.</title>
        <authorList>
            <person name="Testerman T."/>
            <person name="Graf J."/>
        </authorList>
    </citation>
    <scope>NUCLEOTIDE SEQUENCE</scope>
    <source>
        <strain evidence="2">ID1050</strain>
    </source>
</reference>
<keyword evidence="3" id="KW-1185">Reference proteome</keyword>
<evidence type="ECO:0000256" key="1">
    <source>
        <dbReference type="SAM" id="MobiDB-lite"/>
    </source>
</evidence>
<gene>
    <name evidence="2" type="ORF">M5G21_16725</name>
</gene>
<feature type="region of interest" description="Disordered" evidence="1">
    <location>
        <begin position="34"/>
        <end position="67"/>
    </location>
</feature>
<dbReference type="NCBIfam" id="TIGR01635">
    <property type="entry name" value="tail_comp_S"/>
    <property type="match status" value="1"/>
</dbReference>
<dbReference type="Proteomes" id="UP001148189">
    <property type="component" value="Unassembled WGS sequence"/>
</dbReference>
<organism evidence="2 3">
    <name type="scientific">Pseudomonas shahriarae</name>
    <dbReference type="NCBI Taxonomy" id="2745512"/>
    <lineage>
        <taxon>Bacteria</taxon>
        <taxon>Pseudomonadati</taxon>
        <taxon>Pseudomonadota</taxon>
        <taxon>Gammaproteobacteria</taxon>
        <taxon>Pseudomonadales</taxon>
        <taxon>Pseudomonadaceae</taxon>
        <taxon>Pseudomonas</taxon>
    </lineage>
</organism>
<comment type="caution">
    <text evidence="2">The sequence shown here is derived from an EMBL/GenBank/DDBJ whole genome shotgun (WGS) entry which is preliminary data.</text>
</comment>
<proteinExistence type="predicted"/>
<feature type="compositionally biased region" description="Basic residues" evidence="1">
    <location>
        <begin position="55"/>
        <end position="67"/>
    </location>
</feature>
<dbReference type="InterPro" id="IPR006522">
    <property type="entry name" value="Phage_virion_morphogenesis"/>
</dbReference>
<dbReference type="Pfam" id="PF05069">
    <property type="entry name" value="Phage_tail_S"/>
    <property type="match status" value="1"/>
</dbReference>
<dbReference type="RefSeq" id="WP_273866557.1">
    <property type="nucleotide sequence ID" value="NZ_JAMDHD010000027.1"/>
</dbReference>